<dbReference type="GO" id="GO:0032259">
    <property type="term" value="P:methylation"/>
    <property type="evidence" value="ECO:0007669"/>
    <property type="project" value="UniProtKB-KW"/>
</dbReference>
<dbReference type="EMBL" id="FUWM01000011">
    <property type="protein sequence ID" value="SJZ67863.1"/>
    <property type="molecule type" value="Genomic_DNA"/>
</dbReference>
<dbReference type="AlphaFoldDB" id="A0A1T4MLP0"/>
<dbReference type="PANTHER" id="PTHR33841:SF1">
    <property type="entry name" value="DNA METHYLTRANSFERASE A"/>
    <property type="match status" value="1"/>
</dbReference>
<keyword evidence="2" id="KW-0489">Methyltransferase</keyword>
<dbReference type="InterPro" id="IPR025931">
    <property type="entry name" value="TaqI_C"/>
</dbReference>
<keyword evidence="6" id="KW-0238">DNA-binding</keyword>
<comment type="catalytic activity">
    <reaction evidence="7">
        <text>a 2'-deoxyadenosine in DNA + S-adenosyl-L-methionine = an N(6)-methyl-2'-deoxyadenosine in DNA + S-adenosyl-L-homocysteine + H(+)</text>
        <dbReference type="Rhea" id="RHEA:15197"/>
        <dbReference type="Rhea" id="RHEA-COMP:12418"/>
        <dbReference type="Rhea" id="RHEA-COMP:12419"/>
        <dbReference type="ChEBI" id="CHEBI:15378"/>
        <dbReference type="ChEBI" id="CHEBI:57856"/>
        <dbReference type="ChEBI" id="CHEBI:59789"/>
        <dbReference type="ChEBI" id="CHEBI:90615"/>
        <dbReference type="ChEBI" id="CHEBI:90616"/>
        <dbReference type="EC" id="2.1.1.72"/>
    </reaction>
</comment>
<keyword evidence="4" id="KW-0949">S-adenosyl-L-methionine</keyword>
<dbReference type="PRINTS" id="PR00507">
    <property type="entry name" value="N12N6MTFRASE"/>
</dbReference>
<dbReference type="SUPFAM" id="SSF53335">
    <property type="entry name" value="S-adenosyl-L-methionine-dependent methyltransferases"/>
    <property type="match status" value="1"/>
</dbReference>
<reference evidence="12" key="1">
    <citation type="submission" date="2017-02" db="EMBL/GenBank/DDBJ databases">
        <authorList>
            <person name="Varghese N."/>
            <person name="Submissions S."/>
        </authorList>
    </citation>
    <scope>NUCLEOTIDE SEQUENCE [LARGE SCALE GENOMIC DNA]</scope>
    <source>
        <strain evidence="12">ATCC BAA-73</strain>
    </source>
</reference>
<keyword evidence="3" id="KW-0808">Transferase</keyword>
<dbReference type="OrthoDB" id="9815272at2"/>
<feature type="domain" description="Type II methyltransferase M.TaqI-like" evidence="9">
    <location>
        <begin position="512"/>
        <end position="663"/>
    </location>
</feature>
<dbReference type="Proteomes" id="UP000190625">
    <property type="component" value="Unassembled WGS sequence"/>
</dbReference>
<keyword evidence="5" id="KW-0680">Restriction system</keyword>
<dbReference type="Pfam" id="PF07669">
    <property type="entry name" value="Eco57I"/>
    <property type="match status" value="1"/>
</dbReference>
<dbReference type="Gene3D" id="3.40.50.150">
    <property type="entry name" value="Vaccinia Virus protein VP39"/>
    <property type="match status" value="1"/>
</dbReference>
<dbReference type="EC" id="2.1.1.72" evidence="1"/>
<dbReference type="Pfam" id="PF12950">
    <property type="entry name" value="TaqI_C"/>
    <property type="match status" value="1"/>
</dbReference>
<evidence type="ECO:0000256" key="7">
    <source>
        <dbReference type="ARBA" id="ARBA00047942"/>
    </source>
</evidence>
<keyword evidence="8" id="KW-0175">Coiled coil</keyword>
<dbReference type="InterPro" id="IPR002052">
    <property type="entry name" value="DNA_methylase_N6_adenine_CS"/>
</dbReference>
<evidence type="ECO:0000256" key="6">
    <source>
        <dbReference type="ARBA" id="ARBA00023125"/>
    </source>
</evidence>
<evidence type="ECO:0000256" key="2">
    <source>
        <dbReference type="ARBA" id="ARBA00022603"/>
    </source>
</evidence>
<feature type="coiled-coil region" evidence="8">
    <location>
        <begin position="1040"/>
        <end position="1074"/>
    </location>
</feature>
<gene>
    <name evidence="11" type="ORF">SAMN02745118_01515</name>
</gene>
<evidence type="ECO:0000256" key="4">
    <source>
        <dbReference type="ARBA" id="ARBA00022691"/>
    </source>
</evidence>
<dbReference type="GO" id="GO:0003677">
    <property type="term" value="F:DNA binding"/>
    <property type="evidence" value="ECO:0007669"/>
    <property type="project" value="UniProtKB-KW"/>
</dbReference>
<dbReference type="GO" id="GO:0009007">
    <property type="term" value="F:site-specific DNA-methyltransferase (adenine-specific) activity"/>
    <property type="evidence" value="ECO:0007669"/>
    <property type="project" value="UniProtKB-EC"/>
</dbReference>
<evidence type="ECO:0000313" key="12">
    <source>
        <dbReference type="Proteomes" id="UP000190625"/>
    </source>
</evidence>
<dbReference type="GO" id="GO:0009307">
    <property type="term" value="P:DNA restriction-modification system"/>
    <property type="evidence" value="ECO:0007669"/>
    <property type="project" value="UniProtKB-KW"/>
</dbReference>
<evidence type="ECO:0000313" key="11">
    <source>
        <dbReference type="EMBL" id="SJZ67863.1"/>
    </source>
</evidence>
<dbReference type="PANTHER" id="PTHR33841">
    <property type="entry name" value="DNA METHYLTRANSFERASE YEEA-RELATED"/>
    <property type="match status" value="1"/>
</dbReference>
<dbReference type="InterPro" id="IPR029063">
    <property type="entry name" value="SAM-dependent_MTases_sf"/>
</dbReference>
<evidence type="ECO:0000259" key="9">
    <source>
        <dbReference type="Pfam" id="PF07669"/>
    </source>
</evidence>
<dbReference type="RefSeq" id="WP_078809988.1">
    <property type="nucleotide sequence ID" value="NZ_FUWM01000011.1"/>
</dbReference>
<protein>
    <recommendedName>
        <fullName evidence="1">site-specific DNA-methyltransferase (adenine-specific)</fullName>
        <ecNumber evidence="1">2.1.1.72</ecNumber>
    </recommendedName>
</protein>
<name>A0A1T4MLP0_9FIRM</name>
<proteinExistence type="predicted"/>
<evidence type="ECO:0000256" key="3">
    <source>
        <dbReference type="ARBA" id="ARBA00022679"/>
    </source>
</evidence>
<evidence type="ECO:0000259" key="10">
    <source>
        <dbReference type="Pfam" id="PF12950"/>
    </source>
</evidence>
<dbReference type="SUPFAM" id="SSF116734">
    <property type="entry name" value="DNA methylase specificity domain"/>
    <property type="match status" value="1"/>
</dbReference>
<evidence type="ECO:0000256" key="5">
    <source>
        <dbReference type="ARBA" id="ARBA00022747"/>
    </source>
</evidence>
<keyword evidence="12" id="KW-1185">Reference proteome</keyword>
<evidence type="ECO:0000256" key="8">
    <source>
        <dbReference type="SAM" id="Coils"/>
    </source>
</evidence>
<dbReference type="InterPro" id="IPR011639">
    <property type="entry name" value="MethylTrfase_TaqI-like_dom"/>
</dbReference>
<dbReference type="PROSITE" id="PS00092">
    <property type="entry name" value="N6_MTASE"/>
    <property type="match status" value="1"/>
</dbReference>
<evidence type="ECO:0000256" key="1">
    <source>
        <dbReference type="ARBA" id="ARBA00011900"/>
    </source>
</evidence>
<sequence>MDNLFNKKVLKAHLNKHSILNYKTKIDTIKSWKRNLKSIIGANEERLQASFLKGIFGIVLGYKDMTEAGEEGEYTLQIEPSTEVDATKPDGSLGFYYQDEESKTEAVIELKGPKVSLDKKQKRSGKHYGTPVEQAFSYASKYDGCKWVIVSNMIEIRLYSVIRGQGYYEEFRIEELDLEDNFKKFHLLLSRKNLINKQDKSNTLRLSEQTQKKEEDISIKFYNLYKQTRVELFEHLKVNNPNYDEELLLEKAQKFLDRIIFICFCEDLGLLPAEILHQAIESGKSSYSFSEVTIWQEIKGIFRAIDKGSEPHNINAYNGGLFKADEVLDNLIIKNDFFDVIDKISAYDFDSELDVNILGHVFEQSISDIEEIKADIENDEYNEKESKRKKDGIYYTPEYITKYIVENSVGKCLEDIRKELGEEELPDIEEAATPQVEGKYKKQHLEFYKEYEERLKKIKVLDPACGSGAFLNQAFDFLLKEYQWIHRQIDLIQEGQRSIFGLESLQKEILKNNIYGVDINESSVEITKLSLWLKTANKNKPLTNLDDNIKCGNSLIDDPEVAGDKAFKWKEEFSEIMADGGFDVVIGNPPYVVLSPHELREFQMSKGNFNTYTAFAELATEIINYNGKISFIIPITWLAGEKYYDFRYELLSKYNILEIIQLPYDRFNAYVDTLILSFEKADNISPIVKTYKFPIHERQNQINIDDFQKINKKFWENNEGKVIFLEKDVINIKIKYNNTESVNLKEIATVNRGTLPPKEYMIADKNEDSTIRWFDGQIYRYLQTENAKKIFVDHTKLKENKPLELFNTDKIFGRQLVSRQFRLMFTYVDSSFAFKKNLYAICLEDENYLNKYLLAILNSKLYSYIQIKTNPSLQRDDFPSFSLNDFRNFKIPKISKEKQQPFIKKADFMIEGNKKLAQLRQTNFIDLINKYTSKAGPQLTDIVEEGGFYNKIYSGRARKVREMTVNINDTILTIYADKSSSGKYELMKFEVKDKYKRQYIKYYLEKFTEKQLEEADNFSGGLVKKVLQVELPDYNKYQVVRKVVNEWNQLQREIDELRDKIEETDRKIDEMVYELYGLTEEEIEIVEESLEDN</sequence>
<dbReference type="InterPro" id="IPR050953">
    <property type="entry name" value="N4_N6_ade-DNA_methylase"/>
</dbReference>
<feature type="domain" description="TaqI-like C-terminal specificity" evidence="10">
    <location>
        <begin position="778"/>
        <end position="888"/>
    </location>
</feature>
<dbReference type="STRING" id="142842.SAMN02745118_01515"/>
<organism evidence="11 12">
    <name type="scientific">Selenihalanaerobacter shriftii</name>
    <dbReference type="NCBI Taxonomy" id="142842"/>
    <lineage>
        <taxon>Bacteria</taxon>
        <taxon>Bacillati</taxon>
        <taxon>Bacillota</taxon>
        <taxon>Clostridia</taxon>
        <taxon>Halanaerobiales</taxon>
        <taxon>Halobacteroidaceae</taxon>
        <taxon>Selenihalanaerobacter</taxon>
    </lineage>
</organism>
<accession>A0A1T4MLP0</accession>